<organism evidence="7 8">
    <name type="scientific">Caballeronia hypogeia</name>
    <dbReference type="NCBI Taxonomy" id="1777140"/>
    <lineage>
        <taxon>Bacteria</taxon>
        <taxon>Pseudomonadati</taxon>
        <taxon>Pseudomonadota</taxon>
        <taxon>Betaproteobacteria</taxon>
        <taxon>Burkholderiales</taxon>
        <taxon>Burkholderiaceae</taxon>
        <taxon>Caballeronia</taxon>
    </lineage>
</organism>
<evidence type="ECO:0000313" key="8">
    <source>
        <dbReference type="Proteomes" id="UP000054851"/>
    </source>
</evidence>
<dbReference type="EMBL" id="FCOA02000010">
    <property type="protein sequence ID" value="SAK67676.1"/>
    <property type="molecule type" value="Genomic_DNA"/>
</dbReference>
<keyword evidence="3" id="KW-0949">S-adenosyl-L-methionine</keyword>
<dbReference type="Gene3D" id="3.40.50.150">
    <property type="entry name" value="Vaccinia Virus protein VP39"/>
    <property type="match status" value="1"/>
</dbReference>
<feature type="domain" description="O-methyltransferase dimerisation" evidence="6">
    <location>
        <begin position="23"/>
        <end position="94"/>
    </location>
</feature>
<dbReference type="SUPFAM" id="SSF46785">
    <property type="entry name" value="Winged helix' DNA-binding domain"/>
    <property type="match status" value="1"/>
</dbReference>
<dbReference type="PROSITE" id="PS51683">
    <property type="entry name" value="SAM_OMT_II"/>
    <property type="match status" value="1"/>
</dbReference>
<evidence type="ECO:0000259" key="6">
    <source>
        <dbReference type="Pfam" id="PF08100"/>
    </source>
</evidence>
<evidence type="ECO:0000256" key="2">
    <source>
        <dbReference type="ARBA" id="ARBA00022679"/>
    </source>
</evidence>
<keyword evidence="1 7" id="KW-0489">Methyltransferase</keyword>
<dbReference type="InterPro" id="IPR036390">
    <property type="entry name" value="WH_DNA-bd_sf"/>
</dbReference>
<dbReference type="InterPro" id="IPR012967">
    <property type="entry name" value="COMT_dimerisation"/>
</dbReference>
<reference evidence="7" key="1">
    <citation type="submission" date="2016-01" db="EMBL/GenBank/DDBJ databases">
        <authorList>
            <person name="Peeters C."/>
        </authorList>
    </citation>
    <scope>NUCLEOTIDE SEQUENCE</scope>
    <source>
        <strain evidence="7">LMG 29322</strain>
    </source>
</reference>
<evidence type="ECO:0000256" key="4">
    <source>
        <dbReference type="PIRSR" id="PIRSR005739-1"/>
    </source>
</evidence>
<dbReference type="Proteomes" id="UP000054851">
    <property type="component" value="Unassembled WGS sequence"/>
</dbReference>
<evidence type="ECO:0000256" key="1">
    <source>
        <dbReference type="ARBA" id="ARBA00022603"/>
    </source>
</evidence>
<dbReference type="PANTHER" id="PTHR43712">
    <property type="entry name" value="PUTATIVE (AFU_ORTHOLOGUE AFUA_4G14580)-RELATED"/>
    <property type="match status" value="1"/>
</dbReference>
<dbReference type="Pfam" id="PF08100">
    <property type="entry name" value="Dimerisation"/>
    <property type="match status" value="1"/>
</dbReference>
<dbReference type="STRING" id="1777140.AWB79_03456"/>
<dbReference type="InterPro" id="IPR016461">
    <property type="entry name" value="COMT-like"/>
</dbReference>
<dbReference type="AlphaFoldDB" id="A0A158BD02"/>
<protein>
    <submittedName>
        <fullName evidence="7">Methyltransferase</fullName>
    </submittedName>
</protein>
<keyword evidence="8" id="KW-1185">Reference proteome</keyword>
<gene>
    <name evidence="7" type="ORF">AWB79_03456</name>
</gene>
<dbReference type="GO" id="GO:0032259">
    <property type="term" value="P:methylation"/>
    <property type="evidence" value="ECO:0007669"/>
    <property type="project" value="UniProtKB-KW"/>
</dbReference>
<dbReference type="GO" id="GO:0008171">
    <property type="term" value="F:O-methyltransferase activity"/>
    <property type="evidence" value="ECO:0007669"/>
    <property type="project" value="InterPro"/>
</dbReference>
<evidence type="ECO:0000256" key="3">
    <source>
        <dbReference type="ARBA" id="ARBA00022691"/>
    </source>
</evidence>
<dbReference type="PIRSF" id="PIRSF005739">
    <property type="entry name" value="O-mtase"/>
    <property type="match status" value="1"/>
</dbReference>
<dbReference type="RefSeq" id="WP_061168625.1">
    <property type="nucleotide sequence ID" value="NZ_FCOA02000010.1"/>
</dbReference>
<sequence length="343" mass="36980">MQEAQGNSNAAPDPGRLLQMGMAFWASKALLSAVELGVFTQLANGPRPADELADALELHPRGALDFLDTLVALNLLTRDDGRYANVADADLFLDSNKPSYVGGLLEMANSRLYPFWGSLTEALRTGLPQNESKHGGNVFDALYSDPARLRTFLHAMSGVSMGAAQAIAQQFPWSRYGSFIDLGAAQGALPVQIALAHSHLTGGGFDLPVVGPIFVEYVAANGLQERVRFYPGDFFKDPIPSADVLVMGHILHDWNLQEKRELLAKCYAALPPGGCLVVYDAIIDDERRENAFGLLMSLNMLIETPGGFDYTGAQCCAWMKEAGFATARVEPLVGGDSMVIATK</sequence>
<accession>A0A158BD02</accession>
<dbReference type="Pfam" id="PF00891">
    <property type="entry name" value="Methyltransf_2"/>
    <property type="match status" value="1"/>
</dbReference>
<dbReference type="PANTHER" id="PTHR43712:SF2">
    <property type="entry name" value="O-METHYLTRANSFERASE CICE"/>
    <property type="match status" value="1"/>
</dbReference>
<dbReference type="GO" id="GO:0046983">
    <property type="term" value="F:protein dimerization activity"/>
    <property type="evidence" value="ECO:0007669"/>
    <property type="project" value="InterPro"/>
</dbReference>
<dbReference type="InterPro" id="IPR001077">
    <property type="entry name" value="COMT_C"/>
</dbReference>
<dbReference type="CDD" id="cd02440">
    <property type="entry name" value="AdoMet_MTases"/>
    <property type="match status" value="1"/>
</dbReference>
<comment type="caution">
    <text evidence="7">The sequence shown here is derived from an EMBL/GenBank/DDBJ whole genome shotgun (WGS) entry which is preliminary data.</text>
</comment>
<feature type="active site" description="Proton acceptor" evidence="4">
    <location>
        <position position="252"/>
    </location>
</feature>
<dbReference type="OrthoDB" id="582216at2"/>
<dbReference type="InterPro" id="IPR029063">
    <property type="entry name" value="SAM-dependent_MTases_sf"/>
</dbReference>
<dbReference type="Gene3D" id="1.10.10.10">
    <property type="entry name" value="Winged helix-like DNA-binding domain superfamily/Winged helix DNA-binding domain"/>
    <property type="match status" value="1"/>
</dbReference>
<evidence type="ECO:0000259" key="5">
    <source>
        <dbReference type="Pfam" id="PF00891"/>
    </source>
</evidence>
<name>A0A158BD02_9BURK</name>
<feature type="domain" description="O-methyltransferase C-terminal" evidence="5">
    <location>
        <begin position="116"/>
        <end position="324"/>
    </location>
</feature>
<dbReference type="SUPFAM" id="SSF53335">
    <property type="entry name" value="S-adenosyl-L-methionine-dependent methyltransferases"/>
    <property type="match status" value="1"/>
</dbReference>
<keyword evidence="2" id="KW-0808">Transferase</keyword>
<proteinExistence type="predicted"/>
<evidence type="ECO:0000313" key="7">
    <source>
        <dbReference type="EMBL" id="SAK67676.1"/>
    </source>
</evidence>
<dbReference type="InterPro" id="IPR036388">
    <property type="entry name" value="WH-like_DNA-bd_sf"/>
</dbReference>